<keyword evidence="2 3" id="KW-0143">Chaperone</keyword>
<organism evidence="4 5">
    <name type="scientific">Alsobacter ponti</name>
    <dbReference type="NCBI Taxonomy" id="2962936"/>
    <lineage>
        <taxon>Bacteria</taxon>
        <taxon>Pseudomonadati</taxon>
        <taxon>Pseudomonadota</taxon>
        <taxon>Alphaproteobacteria</taxon>
        <taxon>Hyphomicrobiales</taxon>
        <taxon>Alsobacteraceae</taxon>
        <taxon>Alsobacter</taxon>
    </lineage>
</organism>
<dbReference type="PANTHER" id="PTHR33643">
    <property type="entry name" value="UREASE ACCESSORY PROTEIN D"/>
    <property type="match status" value="1"/>
</dbReference>
<name>A0ABT1LIU9_9HYPH</name>
<dbReference type="RefSeq" id="WP_254745605.1">
    <property type="nucleotide sequence ID" value="NZ_JANCLU010000024.1"/>
</dbReference>
<proteinExistence type="inferred from homology"/>
<sequence>MYVATSRSDPAARPQGVVPDYLRARGALRCRFAARPRGTEAVETAESGGFRVRFPRVGRCEAVMINTGGGMTGGDRLDVTLDLDAGADAVVTTQSCEKVYRAQHAPAQVSVRATLAAGARLAWLPQETILFSGSRLSRRFDVDLDPSATLTLAESLVFGRLAMGETLGPGLLADRWRVRRGGRLVFAENLRLDGDLTRLLDRPALGGGARAVATILHVAPDAEARLEAARAALEAAGSDCGASAWGGLLVVRFAAPSPAVLRGDLSRFLAAFRDTPPPRVWQC</sequence>
<accession>A0ABT1LIU9</accession>
<dbReference type="Proteomes" id="UP001205890">
    <property type="component" value="Unassembled WGS sequence"/>
</dbReference>
<keyword evidence="3" id="KW-0963">Cytoplasm</keyword>
<gene>
    <name evidence="3" type="primary">ureD</name>
    <name evidence="4" type="ORF">NK718_19110</name>
</gene>
<evidence type="ECO:0000256" key="1">
    <source>
        <dbReference type="ARBA" id="ARBA00007177"/>
    </source>
</evidence>
<dbReference type="InterPro" id="IPR002669">
    <property type="entry name" value="UreD"/>
</dbReference>
<comment type="function">
    <text evidence="3">Required for maturation of urease via the functional incorporation of the urease nickel metallocenter.</text>
</comment>
<dbReference type="EMBL" id="JANCLU010000024">
    <property type="protein sequence ID" value="MCP8940640.1"/>
    <property type="molecule type" value="Genomic_DNA"/>
</dbReference>
<evidence type="ECO:0000256" key="2">
    <source>
        <dbReference type="ARBA" id="ARBA00023186"/>
    </source>
</evidence>
<comment type="subcellular location">
    <subcellularLocation>
        <location evidence="3">Cytoplasm</location>
    </subcellularLocation>
</comment>
<evidence type="ECO:0000313" key="4">
    <source>
        <dbReference type="EMBL" id="MCP8940640.1"/>
    </source>
</evidence>
<keyword evidence="5" id="KW-1185">Reference proteome</keyword>
<dbReference type="PANTHER" id="PTHR33643:SF1">
    <property type="entry name" value="UREASE ACCESSORY PROTEIN D"/>
    <property type="match status" value="1"/>
</dbReference>
<dbReference type="HAMAP" id="MF_01384">
    <property type="entry name" value="UreD"/>
    <property type="match status" value="1"/>
</dbReference>
<evidence type="ECO:0000256" key="3">
    <source>
        <dbReference type="HAMAP-Rule" id="MF_01384"/>
    </source>
</evidence>
<evidence type="ECO:0000313" key="5">
    <source>
        <dbReference type="Proteomes" id="UP001205890"/>
    </source>
</evidence>
<comment type="caution">
    <text evidence="4">The sequence shown here is derived from an EMBL/GenBank/DDBJ whole genome shotgun (WGS) entry which is preliminary data.</text>
</comment>
<dbReference type="Pfam" id="PF01774">
    <property type="entry name" value="UreD"/>
    <property type="match status" value="1"/>
</dbReference>
<protein>
    <recommendedName>
        <fullName evidence="3">Urease accessory protein UreD</fullName>
    </recommendedName>
</protein>
<keyword evidence="3" id="KW-0996">Nickel insertion</keyword>
<comment type="similarity">
    <text evidence="1 3">Belongs to the UreD family.</text>
</comment>
<reference evidence="4 5" key="1">
    <citation type="submission" date="2022-07" db="EMBL/GenBank/DDBJ databases">
        <authorList>
            <person name="Li W.-J."/>
            <person name="Deng Q.-Q."/>
        </authorList>
    </citation>
    <scope>NUCLEOTIDE SEQUENCE [LARGE SCALE GENOMIC DNA]</scope>
    <source>
        <strain evidence="4 5">SYSU M60028</strain>
    </source>
</reference>
<comment type="subunit">
    <text evidence="3">UreD, UreF and UreG form a complex that acts as a GTP-hydrolysis-dependent molecular chaperone, activating the urease apoprotein by helping to assemble the nickel containing metallocenter of UreC. The UreE protein probably delivers the nickel.</text>
</comment>